<dbReference type="GO" id="GO:0020037">
    <property type="term" value="F:heme binding"/>
    <property type="evidence" value="ECO:0007669"/>
    <property type="project" value="TreeGrafter"/>
</dbReference>
<evidence type="ECO:0000313" key="9">
    <source>
        <dbReference type="EMBL" id="PRD67701.1"/>
    </source>
</evidence>
<dbReference type="OrthoDB" id="196472at2"/>
<evidence type="ECO:0000256" key="2">
    <source>
        <dbReference type="ARBA" id="ARBA00022475"/>
    </source>
</evidence>
<proteinExistence type="predicted"/>
<evidence type="ECO:0000256" key="4">
    <source>
        <dbReference type="ARBA" id="ARBA00022989"/>
    </source>
</evidence>
<accession>A0A2S9KB90</accession>
<dbReference type="Pfam" id="PF01292">
    <property type="entry name" value="Ni_hydr_CYTB"/>
    <property type="match status" value="1"/>
</dbReference>
<evidence type="ECO:0000256" key="1">
    <source>
        <dbReference type="ARBA" id="ARBA00004651"/>
    </source>
</evidence>
<dbReference type="Gene3D" id="1.20.950.20">
    <property type="entry name" value="Transmembrane di-heme cytochromes, Chain C"/>
    <property type="match status" value="1"/>
</dbReference>
<dbReference type="RefSeq" id="WP_105730733.1">
    <property type="nucleotide sequence ID" value="NZ_DAIPCI010000041.1"/>
</dbReference>
<reference evidence="8 11" key="2">
    <citation type="submission" date="2019-09" db="EMBL/GenBank/DDBJ databases">
        <title>Identification of Malikia spinosa a prominent benzene-, toluene-, and ethylbenzene-degrading bacterium: enrichment, isolation and whole genome sequencing.</title>
        <authorList>
            <person name="Tancsics A."/>
            <person name="Revesz F."/>
            <person name="Kriszt B."/>
        </authorList>
    </citation>
    <scope>NUCLEOTIDE SEQUENCE [LARGE SCALE GENOMIC DNA]</scope>
    <source>
        <strain evidence="8 11">AB6</strain>
    </source>
</reference>
<dbReference type="EMBL" id="VYSB01000021">
    <property type="protein sequence ID" value="MYZ53487.1"/>
    <property type="molecule type" value="Genomic_DNA"/>
</dbReference>
<dbReference type="PANTHER" id="PTHR30485">
    <property type="entry name" value="NI/FE-HYDROGENASE 1 B-TYPE CYTOCHROME SUBUNIT"/>
    <property type="match status" value="1"/>
</dbReference>
<dbReference type="PANTHER" id="PTHR30485:SF2">
    <property type="entry name" value="BLL0597 PROTEIN"/>
    <property type="match status" value="1"/>
</dbReference>
<evidence type="ECO:0000256" key="5">
    <source>
        <dbReference type="ARBA" id="ARBA00023136"/>
    </source>
</evidence>
<dbReference type="Proteomes" id="UP000481947">
    <property type="component" value="Unassembled WGS sequence"/>
</dbReference>
<feature type="transmembrane region" description="Helical" evidence="6">
    <location>
        <begin position="103"/>
        <end position="123"/>
    </location>
</feature>
<name>A0A2S9KB90_9BURK</name>
<reference evidence="9 10" key="1">
    <citation type="submission" date="2018-03" db="EMBL/GenBank/DDBJ databases">
        <title>Comparative genomics illustrates the genes involved in a hyperalkaliphilic mechanisms of Serpentinomonas isolated from highly-alkaline calcium-rich serpentinized springs.</title>
        <authorList>
            <person name="Suzuki S."/>
            <person name="Ishii S."/>
            <person name="Walworth N."/>
            <person name="Bird L."/>
            <person name="Kuenen J.G."/>
            <person name="Nealson K.H."/>
        </authorList>
    </citation>
    <scope>NUCLEOTIDE SEQUENCE [LARGE SCALE GENOMIC DNA]</scope>
    <source>
        <strain evidence="9 10">83</strain>
    </source>
</reference>
<comment type="subcellular location">
    <subcellularLocation>
        <location evidence="1">Cell membrane</location>
        <topology evidence="1">Multi-pass membrane protein</topology>
    </subcellularLocation>
</comment>
<keyword evidence="10" id="KW-1185">Reference proteome</keyword>
<evidence type="ECO:0000313" key="8">
    <source>
        <dbReference type="EMBL" id="MYZ53487.1"/>
    </source>
</evidence>
<keyword evidence="4 6" id="KW-1133">Transmembrane helix</keyword>
<evidence type="ECO:0000259" key="7">
    <source>
        <dbReference type="Pfam" id="PF01292"/>
    </source>
</evidence>
<dbReference type="GO" id="GO:0022904">
    <property type="term" value="P:respiratory electron transport chain"/>
    <property type="evidence" value="ECO:0007669"/>
    <property type="project" value="InterPro"/>
</dbReference>
<dbReference type="GO" id="GO:0005886">
    <property type="term" value="C:plasma membrane"/>
    <property type="evidence" value="ECO:0007669"/>
    <property type="project" value="UniProtKB-SubCell"/>
</dbReference>
<feature type="domain" description="Cytochrome b561 bacterial/Ni-hydrogenase" evidence="7">
    <location>
        <begin position="15"/>
        <end position="176"/>
    </location>
</feature>
<dbReference type="InterPro" id="IPR051542">
    <property type="entry name" value="Hydrogenase_cytochrome"/>
</dbReference>
<organism evidence="9 10">
    <name type="scientific">Malikia spinosa</name>
    <dbReference type="NCBI Taxonomy" id="86180"/>
    <lineage>
        <taxon>Bacteria</taxon>
        <taxon>Pseudomonadati</taxon>
        <taxon>Pseudomonadota</taxon>
        <taxon>Betaproteobacteria</taxon>
        <taxon>Burkholderiales</taxon>
        <taxon>Comamonadaceae</taxon>
        <taxon>Malikia</taxon>
    </lineage>
</organism>
<protein>
    <submittedName>
        <fullName evidence="9">Cytochrome B</fullName>
    </submittedName>
</protein>
<sequence length="181" mass="20082">MKPDHQAALAPAVKVWDPFVRLFHWSLVSCVLLNQFILEAGATAHEWTGYLASALVLARVLWGFVGSRHARFADFFPTPGRLYRHFKALSQGQHPQYAGHNPLGALMMLALMAFVLGLGLTGWMQTTDAYFGEEWLMELHEWLANGLLIAAGLHGVAAIVMGRLERVNLVKAMVTGVKQPY</sequence>
<comment type="caution">
    <text evidence="9">The sequence shown here is derived from an EMBL/GenBank/DDBJ whole genome shotgun (WGS) entry which is preliminary data.</text>
</comment>
<dbReference type="EMBL" id="PVLR01000047">
    <property type="protein sequence ID" value="PRD67701.1"/>
    <property type="molecule type" value="Genomic_DNA"/>
</dbReference>
<gene>
    <name evidence="9" type="ORF">C6P61_14960</name>
    <name evidence="8" type="ORF">F5985_15460</name>
</gene>
<dbReference type="InterPro" id="IPR016174">
    <property type="entry name" value="Di-haem_cyt_TM"/>
</dbReference>
<dbReference type="AlphaFoldDB" id="A0A2S9KB90"/>
<evidence type="ECO:0000313" key="10">
    <source>
        <dbReference type="Proteomes" id="UP000238326"/>
    </source>
</evidence>
<keyword evidence="2" id="KW-1003">Cell membrane</keyword>
<dbReference type="SUPFAM" id="SSF81342">
    <property type="entry name" value="Transmembrane di-heme cytochromes"/>
    <property type="match status" value="1"/>
</dbReference>
<dbReference type="GO" id="GO:0009055">
    <property type="term" value="F:electron transfer activity"/>
    <property type="evidence" value="ECO:0007669"/>
    <property type="project" value="InterPro"/>
</dbReference>
<evidence type="ECO:0000256" key="3">
    <source>
        <dbReference type="ARBA" id="ARBA00022692"/>
    </source>
</evidence>
<dbReference type="Proteomes" id="UP000238326">
    <property type="component" value="Unassembled WGS sequence"/>
</dbReference>
<keyword evidence="3 6" id="KW-0812">Transmembrane</keyword>
<dbReference type="InterPro" id="IPR011577">
    <property type="entry name" value="Cyt_b561_bac/Ni-Hgenase"/>
</dbReference>
<evidence type="ECO:0000256" key="6">
    <source>
        <dbReference type="SAM" id="Phobius"/>
    </source>
</evidence>
<evidence type="ECO:0000313" key="11">
    <source>
        <dbReference type="Proteomes" id="UP000481947"/>
    </source>
</evidence>
<keyword evidence="5 6" id="KW-0472">Membrane</keyword>
<feature type="transmembrane region" description="Helical" evidence="6">
    <location>
        <begin position="143"/>
        <end position="164"/>
    </location>
</feature>